<comment type="caution">
    <text evidence="4">The sequence shown here is derived from an EMBL/GenBank/DDBJ whole genome shotgun (WGS) entry which is preliminary data.</text>
</comment>
<dbReference type="SMART" id="SM00220">
    <property type="entry name" value="S_TKc"/>
    <property type="match status" value="1"/>
</dbReference>
<feature type="transmembrane region" description="Helical" evidence="1">
    <location>
        <begin position="707"/>
        <end position="740"/>
    </location>
</feature>
<feature type="chain" id="PRO_5035252730" evidence="2">
    <location>
        <begin position="20"/>
        <end position="1062"/>
    </location>
</feature>
<dbReference type="EMBL" id="JAHDYR010000005">
    <property type="protein sequence ID" value="KAG9396650.1"/>
    <property type="molecule type" value="Genomic_DNA"/>
</dbReference>
<dbReference type="InterPro" id="IPR001245">
    <property type="entry name" value="Ser-Thr/Tyr_kinase_cat_dom"/>
</dbReference>
<dbReference type="Pfam" id="PF07714">
    <property type="entry name" value="PK_Tyr_Ser-Thr"/>
    <property type="match status" value="1"/>
</dbReference>
<evidence type="ECO:0000256" key="2">
    <source>
        <dbReference type="SAM" id="SignalP"/>
    </source>
</evidence>
<accession>A0A8J6B0F8</accession>
<feature type="signal peptide" evidence="2">
    <location>
        <begin position="1"/>
        <end position="19"/>
    </location>
</feature>
<dbReference type="Gene3D" id="1.10.510.10">
    <property type="entry name" value="Transferase(Phosphotransferase) domain 1"/>
    <property type="match status" value="1"/>
</dbReference>
<evidence type="ECO:0000313" key="5">
    <source>
        <dbReference type="Proteomes" id="UP000717585"/>
    </source>
</evidence>
<dbReference type="PANTHER" id="PTHR45756:SF1">
    <property type="entry name" value="PROTEIN KINASE DOMAIN CONTAINING PROTEIN"/>
    <property type="match status" value="1"/>
</dbReference>
<dbReference type="InterPro" id="IPR011009">
    <property type="entry name" value="Kinase-like_dom_sf"/>
</dbReference>
<sequence>MRSLVIFAVALWLFVNVSAVASSDAVGTWKLAPDRNISPPDGMKFGAMASDGKLLVLAISDPSSTSDRLAIFSAATSEPSKLCANVAPGKIYSLAMTSDAVAVVHSTASISRAVTVYRLSTSCPVLFHNEPGSTRSMVWGDTVAMDEYFLAVGSSSSQNEEAFITLYYDTTRAYQFTRNFQDYVQQTYYEGVQDLVLRSKPVAVGREATVLMSVSNMNDPNNFGIIMFNFTGNNDHSVHPDDVALTNPDNLNSRWGASISIAADGRVAVGAPALDARVDMYESMDDLLDGVVAVRLSNDSAPHVGDVVDLYDGVVVALDSTSDEQSLSTFLTDGSGVSAVMPLAVGTVTPLLLRWIDGATVAVGNSTALSVFTLECGAGYGTASAPGQLCQLCDNGRYRASSPTCVPAPAGYVVPADGKPHTAPMPCNTGKYQAKTGQAECDSCPLGKGTPGGAEGFAQCWTVVPLESKGAMLYFNSSATMGREAGASFNHTRCLEADAGHGVTLLVPVVGQDSLGANKELDVTVNVDRGLEPSYDCKYLTTKSFDFKPTQPATLDKGVLSYSVISPVCPGEVRFPGAELFPLMTWAAEYAGSMAAVRCLSNTTATAAALKAFTPTLPETYTVASTLCVPFEDLVVKSAAGFHVTLGGQNFSPYAHESELCIDVDPLGSLGDEVTLDIRFDSVRVVTGQVKRSGQTPGNGTPDSFPYVVLAAPAAILVILAVLAVLLCCLCCCTATGLGLGRRQLRRKTQSKLRTKAKGELMKIGADVQNDLYRSIIDFYIPPSAVTEVHTIASGGFGTVSVAAYGAGIVCLKRLHPMLQADPQSMDEFAREALHMVSLRHRSVVPFLGATIIDGVVHLLTEYCPFGSLDKYVAKMKSDGTYSHAKLVDLLIDCGEGLAFIHSRGVIHRDIKPDNFFVGVLTHNKQSTKANSVVGKIGDFGLAVSKKAMTMTNIGTVGYSSPEVLAGKSYAASTDVFSFGMTLFALFSGQQPFEEEGSSFVVQSRMLKGDRPALTGVPGPIADIIKRCWAHEAEARPTMDQTVKSLRRARRDLAHQGGYQML</sequence>
<name>A0A8J6B0F8_9EUKA</name>
<keyword evidence="1" id="KW-1133">Transmembrane helix</keyword>
<feature type="domain" description="Protein kinase" evidence="3">
    <location>
        <begin position="786"/>
        <end position="1062"/>
    </location>
</feature>
<proteinExistence type="predicted"/>
<reference evidence="4" key="1">
    <citation type="submission" date="2021-05" db="EMBL/GenBank/DDBJ databases">
        <title>A free-living protist that lacks canonical eukaryotic 1 DNA replication and segregation systems.</title>
        <authorList>
            <person name="Salas-Leiva D.E."/>
            <person name="Tromer E.C."/>
            <person name="Curtis B.A."/>
            <person name="Jerlstrom-Hultqvist J."/>
            <person name="Kolisko M."/>
            <person name="Yi Z."/>
            <person name="Salas-Leiva J.S."/>
            <person name="Gallot-Lavallee L."/>
            <person name="Kops G.J.P.L."/>
            <person name="Archibald J.M."/>
            <person name="Simpson A.G.B."/>
            <person name="Roger A.J."/>
        </authorList>
    </citation>
    <scope>NUCLEOTIDE SEQUENCE</scope>
    <source>
        <strain evidence="4">BICM</strain>
    </source>
</reference>
<dbReference type="InterPro" id="IPR053215">
    <property type="entry name" value="TKL_Ser/Thr_kinase"/>
</dbReference>
<dbReference type="InterPro" id="IPR008271">
    <property type="entry name" value="Ser/Thr_kinase_AS"/>
</dbReference>
<keyword evidence="1" id="KW-0812">Transmembrane</keyword>
<dbReference type="AlphaFoldDB" id="A0A8J6B0F8"/>
<evidence type="ECO:0000259" key="3">
    <source>
        <dbReference type="PROSITE" id="PS50011"/>
    </source>
</evidence>
<dbReference type="Proteomes" id="UP000717585">
    <property type="component" value="Unassembled WGS sequence"/>
</dbReference>
<dbReference type="InterPro" id="IPR000719">
    <property type="entry name" value="Prot_kinase_dom"/>
</dbReference>
<keyword evidence="2" id="KW-0732">Signal</keyword>
<dbReference type="SUPFAM" id="SSF69322">
    <property type="entry name" value="Tricorn protease domain 2"/>
    <property type="match status" value="1"/>
</dbReference>
<organism evidence="4 5">
    <name type="scientific">Carpediemonas membranifera</name>
    <dbReference type="NCBI Taxonomy" id="201153"/>
    <lineage>
        <taxon>Eukaryota</taxon>
        <taxon>Metamonada</taxon>
        <taxon>Carpediemonas-like organisms</taxon>
        <taxon>Carpediemonas</taxon>
    </lineage>
</organism>
<dbReference type="OrthoDB" id="2791079at2759"/>
<keyword evidence="5" id="KW-1185">Reference proteome</keyword>
<keyword evidence="4" id="KW-0418">Kinase</keyword>
<dbReference type="PANTHER" id="PTHR45756">
    <property type="entry name" value="PALMITOYLTRANSFERASE"/>
    <property type="match status" value="1"/>
</dbReference>
<keyword evidence="1" id="KW-0472">Membrane</keyword>
<dbReference type="PROSITE" id="PS50011">
    <property type="entry name" value="PROTEIN_KINASE_DOM"/>
    <property type="match status" value="1"/>
</dbReference>
<dbReference type="GO" id="GO:0004672">
    <property type="term" value="F:protein kinase activity"/>
    <property type="evidence" value="ECO:0007669"/>
    <property type="project" value="InterPro"/>
</dbReference>
<dbReference type="GO" id="GO:0005524">
    <property type="term" value="F:ATP binding"/>
    <property type="evidence" value="ECO:0007669"/>
    <property type="project" value="InterPro"/>
</dbReference>
<evidence type="ECO:0000313" key="4">
    <source>
        <dbReference type="EMBL" id="KAG9396650.1"/>
    </source>
</evidence>
<keyword evidence="4" id="KW-0808">Transferase</keyword>
<gene>
    <name evidence="4" type="ORF">J8273_1667</name>
</gene>
<protein>
    <submittedName>
        <fullName evidence="4">Protein kinase domain</fullName>
    </submittedName>
</protein>
<dbReference type="PROSITE" id="PS00108">
    <property type="entry name" value="PROTEIN_KINASE_ST"/>
    <property type="match status" value="1"/>
</dbReference>
<evidence type="ECO:0000256" key="1">
    <source>
        <dbReference type="SAM" id="Phobius"/>
    </source>
</evidence>
<dbReference type="SUPFAM" id="SSF56112">
    <property type="entry name" value="Protein kinase-like (PK-like)"/>
    <property type="match status" value="1"/>
</dbReference>